<proteinExistence type="predicted"/>
<gene>
    <name evidence="3" type="ORF">GCM10007925_14710</name>
</gene>
<keyword evidence="4" id="KW-1185">Reference proteome</keyword>
<feature type="compositionally biased region" description="Basic residues" evidence="1">
    <location>
        <begin position="17"/>
        <end position="32"/>
    </location>
</feature>
<reference evidence="4" key="1">
    <citation type="journal article" date="2019" name="Int. J. Syst. Evol. Microbiol.">
        <title>The Global Catalogue of Microorganisms (GCM) 10K type strain sequencing project: providing services to taxonomists for standard genome sequencing and annotation.</title>
        <authorList>
            <consortium name="The Broad Institute Genomics Platform"/>
            <consortium name="The Broad Institute Genome Sequencing Center for Infectious Disease"/>
            <person name="Wu L."/>
            <person name="Ma J."/>
        </authorList>
    </citation>
    <scope>NUCLEOTIDE SEQUENCE [LARGE SCALE GENOMIC DNA]</scope>
    <source>
        <strain evidence="4">NBRC 102146</strain>
    </source>
</reference>
<name>A0ABQ5Z4N2_9SPHN</name>
<dbReference type="EMBL" id="BSOO01000013">
    <property type="protein sequence ID" value="GLR47758.1"/>
    <property type="molecule type" value="Genomic_DNA"/>
</dbReference>
<feature type="region of interest" description="Disordered" evidence="1">
    <location>
        <begin position="1"/>
        <end position="32"/>
    </location>
</feature>
<evidence type="ECO:0000259" key="2">
    <source>
        <dbReference type="PROSITE" id="PS51332"/>
    </source>
</evidence>
<dbReference type="Gene3D" id="3.40.50.280">
    <property type="entry name" value="Cobalamin-binding domain"/>
    <property type="match status" value="1"/>
</dbReference>
<protein>
    <recommendedName>
        <fullName evidence="2">B12-binding domain-containing protein</fullName>
    </recommendedName>
</protein>
<dbReference type="Pfam" id="PF02310">
    <property type="entry name" value="B12-binding"/>
    <property type="match status" value="1"/>
</dbReference>
<dbReference type="Proteomes" id="UP001156703">
    <property type="component" value="Unassembled WGS sequence"/>
</dbReference>
<dbReference type="InterPro" id="IPR036724">
    <property type="entry name" value="Cobalamin-bd_sf"/>
</dbReference>
<evidence type="ECO:0000313" key="3">
    <source>
        <dbReference type="EMBL" id="GLR47758.1"/>
    </source>
</evidence>
<comment type="caution">
    <text evidence="3">The sequence shown here is derived from an EMBL/GenBank/DDBJ whole genome shotgun (WGS) entry which is preliminary data.</text>
</comment>
<accession>A0ABQ5Z4N2</accession>
<dbReference type="RefSeq" id="WP_084184330.1">
    <property type="nucleotide sequence ID" value="NZ_BSOO01000013.1"/>
</dbReference>
<dbReference type="SUPFAM" id="SSF52242">
    <property type="entry name" value="Cobalamin (vitamin B12)-binding domain"/>
    <property type="match status" value="1"/>
</dbReference>
<dbReference type="InterPro" id="IPR006158">
    <property type="entry name" value="Cobalamin-bd"/>
</dbReference>
<evidence type="ECO:0000256" key="1">
    <source>
        <dbReference type="SAM" id="MobiDB-lite"/>
    </source>
</evidence>
<dbReference type="PROSITE" id="PS51332">
    <property type="entry name" value="B12_BINDING"/>
    <property type="match status" value="1"/>
</dbReference>
<sequence length="287" mass="30611">MASVIGVGPWGTGTGRTGRRKRDSGHRGARGKAHVEHVIESEVIPRLLVSHDILPHSMPTGSGAVDPIEVAAFAPLAVTLEAHELLAEVEAFARRGLSVERIFIELLAPAARWLGDEWTEDRIDFLDVTMGLWRLQEVLRELAARYPSCGLGPCSPRSALFAPVPGDQHSFGAAMIDECFSRAGWDTELLLSPTRTSLLEEISTRHFDVVGLTVSNDCHIGPLSSLVTAVRNVSRNPNICIMLGGRVLTADPGLAERAGADATAATAIDALAIADRLIAPSVHVATA</sequence>
<evidence type="ECO:0000313" key="4">
    <source>
        <dbReference type="Proteomes" id="UP001156703"/>
    </source>
</evidence>
<feature type="domain" description="B12-binding" evidence="2">
    <location>
        <begin position="156"/>
        <end position="287"/>
    </location>
</feature>
<organism evidence="3 4">
    <name type="scientific">Sphingomonas astaxanthinifaciens DSM 22298</name>
    <dbReference type="NCBI Taxonomy" id="1123267"/>
    <lineage>
        <taxon>Bacteria</taxon>
        <taxon>Pseudomonadati</taxon>
        <taxon>Pseudomonadota</taxon>
        <taxon>Alphaproteobacteria</taxon>
        <taxon>Sphingomonadales</taxon>
        <taxon>Sphingomonadaceae</taxon>
        <taxon>Sphingomonas</taxon>
    </lineage>
</organism>